<gene>
    <name evidence="2" type="ORF">C5748_20445</name>
</gene>
<name>A0A2S9IM93_9HYPH</name>
<proteinExistence type="predicted"/>
<sequence>MSNRVVRDITPLCPAGHLPLKEGDWLTRTTLLTPRRLRLVANFYEEIISLLAGEMPGRAEGGENSRPPLHFAEGTT</sequence>
<evidence type="ECO:0000256" key="1">
    <source>
        <dbReference type="SAM" id="MobiDB-lite"/>
    </source>
</evidence>
<dbReference type="AlphaFoldDB" id="A0A2S9IM93"/>
<organism evidence="2 3">
    <name type="scientific">Phyllobacterium phragmitis</name>
    <dbReference type="NCBI Taxonomy" id="2670329"/>
    <lineage>
        <taxon>Bacteria</taxon>
        <taxon>Pseudomonadati</taxon>
        <taxon>Pseudomonadota</taxon>
        <taxon>Alphaproteobacteria</taxon>
        <taxon>Hyphomicrobiales</taxon>
        <taxon>Phyllobacteriaceae</taxon>
        <taxon>Phyllobacterium</taxon>
    </lineage>
</organism>
<evidence type="ECO:0000313" key="3">
    <source>
        <dbReference type="Proteomes" id="UP000239434"/>
    </source>
</evidence>
<comment type="caution">
    <text evidence="2">The sequence shown here is derived from an EMBL/GenBank/DDBJ whole genome shotgun (WGS) entry which is preliminary data.</text>
</comment>
<protein>
    <submittedName>
        <fullName evidence="2">Lytic murein transglycosylase</fullName>
    </submittedName>
</protein>
<keyword evidence="3" id="KW-1185">Reference proteome</keyword>
<accession>A0A2S9IM93</accession>
<dbReference type="EMBL" id="PVBR01000018">
    <property type="protein sequence ID" value="PRD41648.1"/>
    <property type="molecule type" value="Genomic_DNA"/>
</dbReference>
<feature type="region of interest" description="Disordered" evidence="1">
    <location>
        <begin position="56"/>
        <end position="76"/>
    </location>
</feature>
<reference evidence="2 3" key="1">
    <citation type="submission" date="2018-02" db="EMBL/GenBank/DDBJ databases">
        <title>The draft genome of Phyllobacterium sp. 1N-3.</title>
        <authorList>
            <person name="Liu L."/>
            <person name="Li L."/>
            <person name="Zhang X."/>
            <person name="Wang T."/>
            <person name="Liang L."/>
        </authorList>
    </citation>
    <scope>NUCLEOTIDE SEQUENCE [LARGE SCALE GENOMIC DNA]</scope>
    <source>
        <strain evidence="2 3">1N-3</strain>
    </source>
</reference>
<dbReference type="Proteomes" id="UP000239434">
    <property type="component" value="Unassembled WGS sequence"/>
</dbReference>
<evidence type="ECO:0000313" key="2">
    <source>
        <dbReference type="EMBL" id="PRD41648.1"/>
    </source>
</evidence>